<dbReference type="Gene3D" id="3.30.70.1430">
    <property type="entry name" value="Multidrug efflux transporter AcrB pore domain"/>
    <property type="match status" value="1"/>
</dbReference>
<dbReference type="Gene3D" id="3.30.70.1440">
    <property type="entry name" value="Multidrug efflux transporter AcrB pore domain"/>
    <property type="match status" value="1"/>
</dbReference>
<accession>A0A5M8NVS1</accession>
<protein>
    <submittedName>
        <fullName evidence="2">Multidrug resistance protein MdtC</fullName>
    </submittedName>
</protein>
<keyword evidence="1" id="KW-0812">Transmembrane</keyword>
<dbReference type="InterPro" id="IPR001036">
    <property type="entry name" value="Acrflvin-R"/>
</dbReference>
<dbReference type="Gene3D" id="1.20.1640.10">
    <property type="entry name" value="Multidrug efflux transporter AcrB transmembrane domain"/>
    <property type="match status" value="1"/>
</dbReference>
<dbReference type="SUPFAM" id="SSF82693">
    <property type="entry name" value="Multidrug efflux transporter AcrB pore domain, PN1, PN2, PC1 and PC2 subdomains"/>
    <property type="match status" value="1"/>
</dbReference>
<dbReference type="Pfam" id="PF00873">
    <property type="entry name" value="ACR_tran"/>
    <property type="match status" value="1"/>
</dbReference>
<feature type="non-terminal residue" evidence="2">
    <location>
        <position position="1"/>
    </location>
</feature>
<dbReference type="GO" id="GO:0042910">
    <property type="term" value="F:xenobiotic transmembrane transporter activity"/>
    <property type="evidence" value="ECO:0007669"/>
    <property type="project" value="TreeGrafter"/>
</dbReference>
<dbReference type="Proteomes" id="UP000324575">
    <property type="component" value="Unassembled WGS sequence"/>
</dbReference>
<organism evidence="2 3">
    <name type="scientific">Candidatus Ordinivivax streblomastigis</name>
    <dbReference type="NCBI Taxonomy" id="2540710"/>
    <lineage>
        <taxon>Bacteria</taxon>
        <taxon>Pseudomonadati</taxon>
        <taxon>Bacteroidota</taxon>
        <taxon>Bacteroidia</taxon>
        <taxon>Bacteroidales</taxon>
        <taxon>Candidatus Ordinivivax</taxon>
    </lineage>
</organism>
<proteinExistence type="predicted"/>
<name>A0A5M8NVS1_9BACT</name>
<evidence type="ECO:0000313" key="3">
    <source>
        <dbReference type="Proteomes" id="UP000324575"/>
    </source>
</evidence>
<dbReference type="SUPFAM" id="SSF82866">
    <property type="entry name" value="Multidrug efflux transporter AcrB transmembrane domain"/>
    <property type="match status" value="1"/>
</dbReference>
<dbReference type="SUPFAM" id="SSF82714">
    <property type="entry name" value="Multidrug efflux transporter AcrB TolC docking domain, DN and DC subdomains"/>
    <property type="match status" value="1"/>
</dbReference>
<feature type="transmembrane region" description="Helical" evidence="1">
    <location>
        <begin position="316"/>
        <end position="335"/>
    </location>
</feature>
<dbReference type="PANTHER" id="PTHR32063">
    <property type="match status" value="1"/>
</dbReference>
<gene>
    <name evidence="2" type="ORF">EZS26_003378</name>
</gene>
<dbReference type="Gene3D" id="3.30.2090.10">
    <property type="entry name" value="Multidrug efflux transporter AcrB TolC docking domain, DN and DC subdomains"/>
    <property type="match status" value="1"/>
</dbReference>
<dbReference type="PANTHER" id="PTHR32063:SF0">
    <property type="entry name" value="SWARMING MOTILITY PROTEIN SWRC"/>
    <property type="match status" value="1"/>
</dbReference>
<evidence type="ECO:0000256" key="1">
    <source>
        <dbReference type="SAM" id="Phobius"/>
    </source>
</evidence>
<feature type="transmembrane region" description="Helical" evidence="1">
    <location>
        <begin position="445"/>
        <end position="472"/>
    </location>
</feature>
<keyword evidence="1" id="KW-0472">Membrane</keyword>
<feature type="transmembrane region" description="Helical" evidence="1">
    <location>
        <begin position="368"/>
        <end position="393"/>
    </location>
</feature>
<keyword evidence="1" id="KW-1133">Transmembrane helix</keyword>
<dbReference type="GO" id="GO:0005886">
    <property type="term" value="C:plasma membrane"/>
    <property type="evidence" value="ECO:0007669"/>
    <property type="project" value="TreeGrafter"/>
</dbReference>
<dbReference type="AlphaFoldDB" id="A0A5M8NVS1"/>
<dbReference type="EMBL" id="SNRX01000077">
    <property type="protein sequence ID" value="KAA6300467.1"/>
    <property type="molecule type" value="Genomic_DNA"/>
</dbReference>
<sequence length="492" mass="53798">ALVTGGFIGVSMFDAGDRGEFFVRLKLPKDATIEQTNLVVLQTEEILKQQPLITSIFTTVGVEENGAIQSNKAEIHVNMADYSQRNVTDREFARQIKLLLQQQVVGAEITSVPVSMIGGDGDDAPISFYVMGANMDELLSESLRIVDELRKIPGISDPVISVEAGNPEISITLNREKMAHLGVSQWAVGEALNYAFAGNTDNKFRNNNREYDINIRLDRFNRKSKTDIENFTILNAAGEKIKLNQIAAVEESESPSRLERHNRTSSVTVSSMVVSRPSGDVGDDVVKVISGLNLPKSIQIEYGGDIKQNEEGFGDLGTVMMIAIILVYLLLVILYNSYLHPFVIILSIPLSIIGVFFALGLAGKPLGMLTMIGIIILIGLVARNAILVVDFANQMRAKGMEVKDALLEATGIRFRPILMTTLSTIVGMLPIAIAQGAAAEWKNGLGWVLIGGLVSSMFLSLIVIPLVYYVFYRIQVKLGLSKSVPQKVVIEE</sequence>
<feature type="transmembrane region" description="Helical" evidence="1">
    <location>
        <begin position="414"/>
        <end position="433"/>
    </location>
</feature>
<evidence type="ECO:0000313" key="2">
    <source>
        <dbReference type="EMBL" id="KAA6300467.1"/>
    </source>
</evidence>
<dbReference type="InterPro" id="IPR027463">
    <property type="entry name" value="AcrB_DN_DC_subdom"/>
</dbReference>
<feature type="transmembrane region" description="Helical" evidence="1">
    <location>
        <begin position="342"/>
        <end position="362"/>
    </location>
</feature>
<comment type="caution">
    <text evidence="2">The sequence shown here is derived from an EMBL/GenBank/DDBJ whole genome shotgun (WGS) entry which is preliminary data.</text>
</comment>
<reference evidence="2 3" key="1">
    <citation type="submission" date="2019-03" db="EMBL/GenBank/DDBJ databases">
        <title>Single cell metagenomics reveals metabolic interactions within the superorganism composed of flagellate Streblomastix strix and complex community of Bacteroidetes bacteria on its surface.</title>
        <authorList>
            <person name="Treitli S.C."/>
            <person name="Kolisko M."/>
            <person name="Husnik F."/>
            <person name="Keeling P."/>
            <person name="Hampl V."/>
        </authorList>
    </citation>
    <scope>NUCLEOTIDE SEQUENCE [LARGE SCALE GENOMIC DNA]</scope>
    <source>
        <strain evidence="2">St1</strain>
    </source>
</reference>